<evidence type="ECO:0000313" key="6">
    <source>
        <dbReference type="EMBL" id="CEH14823.1"/>
    </source>
</evidence>
<feature type="transmembrane region" description="Helical" evidence="4">
    <location>
        <begin position="425"/>
        <end position="445"/>
    </location>
</feature>
<dbReference type="Gene3D" id="1.20.1250.20">
    <property type="entry name" value="MFS general substrate transporter like domains"/>
    <property type="match status" value="2"/>
</dbReference>
<feature type="transmembrane region" description="Helical" evidence="4">
    <location>
        <begin position="388"/>
        <end position="413"/>
    </location>
</feature>
<dbReference type="PANTHER" id="PTHR11360">
    <property type="entry name" value="MONOCARBOXYLATE TRANSPORTER"/>
    <property type="match status" value="1"/>
</dbReference>
<dbReference type="PANTHER" id="PTHR11360:SF177">
    <property type="entry name" value="RIBOFLAVIN TRANSPORTER MCH5"/>
    <property type="match status" value="1"/>
</dbReference>
<dbReference type="Pfam" id="PF07690">
    <property type="entry name" value="MFS_1"/>
    <property type="match status" value="1"/>
</dbReference>
<name>A0A0P1BFU3_9BASI</name>
<dbReference type="EMBL" id="CCYA01000248">
    <property type="protein sequence ID" value="CEH14823.1"/>
    <property type="molecule type" value="Genomic_DNA"/>
</dbReference>
<dbReference type="SUPFAM" id="SSF103473">
    <property type="entry name" value="MFS general substrate transporter"/>
    <property type="match status" value="1"/>
</dbReference>
<dbReference type="InterPro" id="IPR020846">
    <property type="entry name" value="MFS_dom"/>
</dbReference>
<dbReference type="InterPro" id="IPR036259">
    <property type="entry name" value="MFS_trans_sf"/>
</dbReference>
<sequence>MLGQTRRSSLPPTFTSQYGRGVNERASTDRVTLYNLSSRTTPEFSRPQDANSDKSNLPTRDDQQSLQPEQSRGTPQKDESASTTGTGQAAPCKQQKPSPLDLIRLTSPALHAPSTGTAEGTTPFPDGGKQAWLTVLGSWFALAASFGMVSSFGVFQTYYQMEILTASWPSQISWIGSLQTFLFFLLGMPVGRVFDAYGPKRLVFCGTLVLSFALMMTSLATQYWHFILAQGFVGGVGCALMFYPAPSSIASYFLRRRGLAMGIAVTGSSAGGIIFPIALNNMFSIDTLGFGWSVRIVAFIILAFGLIAMRLMSSRALESKSEEKWTDISAFKEARYSLLCCRLLAAPLMDYVGNFNTLLPSTLLSGVFCVAWWIPISSMQPQTKLPSIVLFAVMYGVVSGAYMACLAPCIAAISPIEQIGARIGMIYSLISLPALLSNPISGAFLSGPSDNTYHHLMAWAGVTQIVGVILVSATRLLISRSLYAKV</sequence>
<keyword evidence="4" id="KW-0812">Transmembrane</keyword>
<evidence type="ECO:0000259" key="5">
    <source>
        <dbReference type="PROSITE" id="PS50850"/>
    </source>
</evidence>
<dbReference type="InterPro" id="IPR050327">
    <property type="entry name" value="Proton-linked_MCT"/>
</dbReference>
<organism evidence="6 7">
    <name type="scientific">Ceraceosorus bombacis</name>
    <dbReference type="NCBI Taxonomy" id="401625"/>
    <lineage>
        <taxon>Eukaryota</taxon>
        <taxon>Fungi</taxon>
        <taxon>Dikarya</taxon>
        <taxon>Basidiomycota</taxon>
        <taxon>Ustilaginomycotina</taxon>
        <taxon>Exobasidiomycetes</taxon>
        <taxon>Ceraceosorales</taxon>
        <taxon>Ceraceosoraceae</taxon>
        <taxon>Ceraceosorus</taxon>
    </lineage>
</organism>
<feature type="transmembrane region" description="Helical" evidence="4">
    <location>
        <begin position="457"/>
        <end position="478"/>
    </location>
</feature>
<feature type="transmembrane region" description="Helical" evidence="4">
    <location>
        <begin position="226"/>
        <end position="246"/>
    </location>
</feature>
<dbReference type="OrthoDB" id="6509908at2759"/>
<evidence type="ECO:0000256" key="4">
    <source>
        <dbReference type="SAM" id="Phobius"/>
    </source>
</evidence>
<evidence type="ECO:0000256" key="2">
    <source>
        <dbReference type="ARBA" id="ARBA00006727"/>
    </source>
</evidence>
<feature type="compositionally biased region" description="Polar residues" evidence="3">
    <location>
        <begin position="1"/>
        <end position="18"/>
    </location>
</feature>
<evidence type="ECO:0000256" key="3">
    <source>
        <dbReference type="SAM" id="MobiDB-lite"/>
    </source>
</evidence>
<comment type="subcellular location">
    <subcellularLocation>
        <location evidence="1">Membrane</location>
        <topology evidence="1">Multi-pass membrane protein</topology>
    </subcellularLocation>
</comment>
<reference evidence="7" key="1">
    <citation type="submission" date="2014-09" db="EMBL/GenBank/DDBJ databases">
        <authorList>
            <person name="Sharma Rahul"/>
            <person name="Thines Marco"/>
        </authorList>
    </citation>
    <scope>NUCLEOTIDE SEQUENCE [LARGE SCALE GENOMIC DNA]</scope>
</reference>
<accession>A0A0P1BFU3</accession>
<dbReference type="GO" id="GO:0022857">
    <property type="term" value="F:transmembrane transporter activity"/>
    <property type="evidence" value="ECO:0007669"/>
    <property type="project" value="InterPro"/>
</dbReference>
<feature type="transmembrane region" description="Helical" evidence="4">
    <location>
        <begin position="290"/>
        <end position="311"/>
    </location>
</feature>
<dbReference type="InterPro" id="IPR011701">
    <property type="entry name" value="MFS"/>
</dbReference>
<dbReference type="PROSITE" id="PS50850">
    <property type="entry name" value="MFS"/>
    <property type="match status" value="1"/>
</dbReference>
<feature type="transmembrane region" description="Helical" evidence="4">
    <location>
        <begin position="358"/>
        <end position="376"/>
    </location>
</feature>
<comment type="similarity">
    <text evidence="2">Belongs to the major facilitator superfamily. Monocarboxylate porter (TC 2.A.1.13) family.</text>
</comment>
<keyword evidence="7" id="KW-1185">Reference proteome</keyword>
<dbReference type="GO" id="GO:0016020">
    <property type="term" value="C:membrane"/>
    <property type="evidence" value="ECO:0007669"/>
    <property type="project" value="UniProtKB-SubCell"/>
</dbReference>
<feature type="domain" description="Major facilitator superfamily (MFS) profile" evidence="5">
    <location>
        <begin position="131"/>
        <end position="486"/>
    </location>
</feature>
<feature type="transmembrane region" description="Helical" evidence="4">
    <location>
        <begin position="258"/>
        <end position="278"/>
    </location>
</feature>
<dbReference type="AlphaFoldDB" id="A0A0P1BFU3"/>
<evidence type="ECO:0000256" key="1">
    <source>
        <dbReference type="ARBA" id="ARBA00004141"/>
    </source>
</evidence>
<feature type="transmembrane region" description="Helical" evidence="4">
    <location>
        <begin position="171"/>
        <end position="190"/>
    </location>
</feature>
<feature type="compositionally biased region" description="Polar residues" evidence="3">
    <location>
        <begin position="34"/>
        <end position="74"/>
    </location>
</feature>
<dbReference type="Proteomes" id="UP000054845">
    <property type="component" value="Unassembled WGS sequence"/>
</dbReference>
<feature type="transmembrane region" description="Helical" evidence="4">
    <location>
        <begin position="139"/>
        <end position="159"/>
    </location>
</feature>
<proteinExistence type="inferred from homology"/>
<keyword evidence="4" id="KW-1133">Transmembrane helix</keyword>
<evidence type="ECO:0000313" key="7">
    <source>
        <dbReference type="Proteomes" id="UP000054845"/>
    </source>
</evidence>
<keyword evidence="4" id="KW-0472">Membrane</keyword>
<feature type="region of interest" description="Disordered" evidence="3">
    <location>
        <begin position="1"/>
        <end position="98"/>
    </location>
</feature>
<protein>
    <submittedName>
        <fullName evidence="6">Monocarboxylate transporter</fullName>
    </submittedName>
</protein>
<feature type="transmembrane region" description="Helical" evidence="4">
    <location>
        <begin position="202"/>
        <end position="220"/>
    </location>
</feature>